<evidence type="ECO:0000313" key="3">
    <source>
        <dbReference type="Proteomes" id="UP000754226"/>
    </source>
</evidence>
<accession>A0A943EHU5</accession>
<dbReference type="AlphaFoldDB" id="A0A943EHU5"/>
<dbReference type="PROSITE" id="PS51257">
    <property type="entry name" value="PROKAR_LIPOPROTEIN"/>
    <property type="match status" value="1"/>
</dbReference>
<dbReference type="Proteomes" id="UP000754226">
    <property type="component" value="Unassembled WGS sequence"/>
</dbReference>
<dbReference type="EMBL" id="JAGZCZ010000011">
    <property type="protein sequence ID" value="MBS5520321.1"/>
    <property type="molecule type" value="Genomic_DNA"/>
</dbReference>
<organism evidence="2 3">
    <name type="scientific">Acidaminococcus intestini</name>
    <dbReference type="NCBI Taxonomy" id="187327"/>
    <lineage>
        <taxon>Bacteria</taxon>
        <taxon>Bacillati</taxon>
        <taxon>Bacillota</taxon>
        <taxon>Negativicutes</taxon>
        <taxon>Acidaminococcales</taxon>
        <taxon>Acidaminococcaceae</taxon>
        <taxon>Acidaminococcus</taxon>
    </lineage>
</organism>
<protein>
    <recommendedName>
        <fullName evidence="4">Lipoprotein</fullName>
    </recommendedName>
</protein>
<keyword evidence="1" id="KW-0732">Signal</keyword>
<sequence>MKRMVMALLLFSLLVSALAAGCGIDQRKRDGRTGASPVKAVPLQY</sequence>
<gene>
    <name evidence="2" type="ORF">KHX13_08395</name>
</gene>
<reference evidence="2" key="1">
    <citation type="submission" date="2021-02" db="EMBL/GenBank/DDBJ databases">
        <title>Infant gut strain persistence is associated with maternal origin, phylogeny, and functional potential including surface adhesion and iron acquisition.</title>
        <authorList>
            <person name="Lou Y.C."/>
        </authorList>
    </citation>
    <scope>NUCLEOTIDE SEQUENCE</scope>
    <source>
        <strain evidence="2">L3_106_000M1_dasL3_106_000M1_concoct_15</strain>
    </source>
</reference>
<proteinExistence type="predicted"/>
<name>A0A943EHU5_9FIRM</name>
<evidence type="ECO:0000313" key="2">
    <source>
        <dbReference type="EMBL" id="MBS5520321.1"/>
    </source>
</evidence>
<comment type="caution">
    <text evidence="2">The sequence shown here is derived from an EMBL/GenBank/DDBJ whole genome shotgun (WGS) entry which is preliminary data.</text>
</comment>
<feature type="signal peptide" evidence="1">
    <location>
        <begin position="1"/>
        <end position="19"/>
    </location>
</feature>
<evidence type="ECO:0008006" key="4">
    <source>
        <dbReference type="Google" id="ProtNLM"/>
    </source>
</evidence>
<feature type="chain" id="PRO_5037391373" description="Lipoprotein" evidence="1">
    <location>
        <begin position="20"/>
        <end position="45"/>
    </location>
</feature>
<evidence type="ECO:0000256" key="1">
    <source>
        <dbReference type="SAM" id="SignalP"/>
    </source>
</evidence>